<name>A0A5C5YK47_9BACT</name>
<dbReference type="AlphaFoldDB" id="A0A5C5YK47"/>
<dbReference type="EMBL" id="SJPK01000001">
    <property type="protein sequence ID" value="TWT75283.1"/>
    <property type="molecule type" value="Genomic_DNA"/>
</dbReference>
<dbReference type="Proteomes" id="UP000318053">
    <property type="component" value="Unassembled WGS sequence"/>
</dbReference>
<keyword evidence="2" id="KW-1185">Reference proteome</keyword>
<organism evidence="1 2">
    <name type="scientific">Allorhodopirellula solitaria</name>
    <dbReference type="NCBI Taxonomy" id="2527987"/>
    <lineage>
        <taxon>Bacteria</taxon>
        <taxon>Pseudomonadati</taxon>
        <taxon>Planctomycetota</taxon>
        <taxon>Planctomycetia</taxon>
        <taxon>Pirellulales</taxon>
        <taxon>Pirellulaceae</taxon>
        <taxon>Allorhodopirellula</taxon>
    </lineage>
</organism>
<comment type="caution">
    <text evidence="1">The sequence shown here is derived from an EMBL/GenBank/DDBJ whole genome shotgun (WGS) entry which is preliminary data.</text>
</comment>
<proteinExistence type="predicted"/>
<protein>
    <submittedName>
        <fullName evidence="1">Uncharacterized protein</fullName>
    </submittedName>
</protein>
<reference evidence="1 2" key="1">
    <citation type="submission" date="2019-02" db="EMBL/GenBank/DDBJ databases">
        <title>Deep-cultivation of Planctomycetes and their phenomic and genomic characterization uncovers novel biology.</title>
        <authorList>
            <person name="Wiegand S."/>
            <person name="Jogler M."/>
            <person name="Boedeker C."/>
            <person name="Pinto D."/>
            <person name="Vollmers J."/>
            <person name="Rivas-Marin E."/>
            <person name="Kohn T."/>
            <person name="Peeters S.H."/>
            <person name="Heuer A."/>
            <person name="Rast P."/>
            <person name="Oberbeckmann S."/>
            <person name="Bunk B."/>
            <person name="Jeske O."/>
            <person name="Meyerdierks A."/>
            <person name="Storesund J.E."/>
            <person name="Kallscheuer N."/>
            <person name="Luecker S."/>
            <person name="Lage O.M."/>
            <person name="Pohl T."/>
            <person name="Merkel B.J."/>
            <person name="Hornburger P."/>
            <person name="Mueller R.-W."/>
            <person name="Bruemmer F."/>
            <person name="Labrenz M."/>
            <person name="Spormann A.M."/>
            <person name="Op Den Camp H."/>
            <person name="Overmann J."/>
            <person name="Amann R."/>
            <person name="Jetten M.S.M."/>
            <person name="Mascher T."/>
            <person name="Medema M.H."/>
            <person name="Devos D.P."/>
            <person name="Kaster A.-K."/>
            <person name="Ovreas L."/>
            <person name="Rohde M."/>
            <person name="Galperin M.Y."/>
            <person name="Jogler C."/>
        </authorList>
    </citation>
    <scope>NUCLEOTIDE SEQUENCE [LARGE SCALE GENOMIC DNA]</scope>
    <source>
        <strain evidence="1 2">CA85</strain>
    </source>
</reference>
<accession>A0A5C5YK47</accession>
<gene>
    <name evidence="1" type="ORF">CA85_05730</name>
</gene>
<evidence type="ECO:0000313" key="2">
    <source>
        <dbReference type="Proteomes" id="UP000318053"/>
    </source>
</evidence>
<evidence type="ECO:0000313" key="1">
    <source>
        <dbReference type="EMBL" id="TWT75283.1"/>
    </source>
</evidence>
<sequence>MKLKDVLMAGLVTVMVGGTLPPICHASDEVENRCDPSGDPDEDSCACGGDCKSGGLVYDGCFSKEVRITNPDGFSEYVCGCECGTVDD</sequence>